<dbReference type="GO" id="GO:0004722">
    <property type="term" value="F:protein serine/threonine phosphatase activity"/>
    <property type="evidence" value="ECO:0007669"/>
    <property type="project" value="UniProtKB-EC"/>
</dbReference>
<dbReference type="Gene3D" id="3.40.50.1240">
    <property type="entry name" value="Phosphoglycerate mutase-like"/>
    <property type="match status" value="1"/>
</dbReference>
<comment type="similarity">
    <text evidence="2">Belongs to the phosphoglycerate mutase family. BPG-dependent PGAM subfamily.</text>
</comment>
<dbReference type="InterPro" id="IPR013078">
    <property type="entry name" value="His_Pase_superF_clade-1"/>
</dbReference>
<dbReference type="InterPro" id="IPR051021">
    <property type="entry name" value="Mito_Ser/Thr_phosphatase"/>
</dbReference>
<comment type="subcellular location">
    <subcellularLocation>
        <location evidence="1">Mitochondrion outer membrane</location>
    </subcellularLocation>
</comment>
<sequence length="285" mass="32258">MGAWSRFMSKKFVAATAIGVSGVAGYWFATKPLERHTVFNSFTTNYEPSACARWDFNWDHREPSSLVKPLKNSDNPEAEKDHKNAMEKKKGRATRHLILVRHGQYNLEGETDAECILTELGRRQASATGERLMKLDLPYDAIVRSTMARAQETGKLIGLWLPDLKLKDCCLLEEGAPIPPEPPVGHWRPEASQFFQDGARIESAFRKYFYRADASQEKDSYTIIVCHANVIRYFVCRALQVPAEAWLRISLGHASISWVSIYPSGRVSLRTLGDCGHMPKELLTR</sequence>
<comment type="catalytic activity">
    <reaction evidence="13">
        <text>O-phospho-L-seryl-[protein] + H2O = L-seryl-[protein] + phosphate</text>
        <dbReference type="Rhea" id="RHEA:20629"/>
        <dbReference type="Rhea" id="RHEA-COMP:9863"/>
        <dbReference type="Rhea" id="RHEA-COMP:11604"/>
        <dbReference type="ChEBI" id="CHEBI:15377"/>
        <dbReference type="ChEBI" id="CHEBI:29999"/>
        <dbReference type="ChEBI" id="CHEBI:43474"/>
        <dbReference type="ChEBI" id="CHEBI:83421"/>
        <dbReference type="EC" id="3.1.3.16"/>
    </reaction>
</comment>
<dbReference type="GO" id="GO:0090141">
    <property type="term" value="P:positive regulation of mitochondrial fission"/>
    <property type="evidence" value="ECO:0007669"/>
    <property type="project" value="TreeGrafter"/>
</dbReference>
<comment type="subunit">
    <text evidence="9">Interacts with Pk92B/ASK1.</text>
</comment>
<feature type="region of interest" description="Disordered" evidence="15">
    <location>
        <begin position="65"/>
        <end position="88"/>
    </location>
</feature>
<dbReference type="CDD" id="cd07067">
    <property type="entry name" value="HP_PGM_like"/>
    <property type="match status" value="1"/>
</dbReference>
<evidence type="ECO:0000256" key="1">
    <source>
        <dbReference type="ARBA" id="ARBA00004294"/>
    </source>
</evidence>
<evidence type="ECO:0000256" key="8">
    <source>
        <dbReference type="ARBA" id="ARBA00037234"/>
    </source>
</evidence>
<organism evidence="16 17">
    <name type="scientific">Anopheles albimanus</name>
    <name type="common">New world malaria mosquito</name>
    <dbReference type="NCBI Taxonomy" id="7167"/>
    <lineage>
        <taxon>Eukaryota</taxon>
        <taxon>Metazoa</taxon>
        <taxon>Ecdysozoa</taxon>
        <taxon>Arthropoda</taxon>
        <taxon>Hexapoda</taxon>
        <taxon>Insecta</taxon>
        <taxon>Pterygota</taxon>
        <taxon>Neoptera</taxon>
        <taxon>Endopterygota</taxon>
        <taxon>Diptera</taxon>
        <taxon>Nematocera</taxon>
        <taxon>Culicoidea</taxon>
        <taxon>Culicidae</taxon>
        <taxon>Anophelinae</taxon>
        <taxon>Anopheles</taxon>
    </lineage>
</organism>
<dbReference type="SMART" id="SM00855">
    <property type="entry name" value="PGAM"/>
    <property type="match status" value="1"/>
</dbReference>
<comment type="catalytic activity">
    <reaction evidence="14">
        <text>O-phospho-L-threonyl-[protein] + H2O = L-threonyl-[protein] + phosphate</text>
        <dbReference type="Rhea" id="RHEA:47004"/>
        <dbReference type="Rhea" id="RHEA-COMP:11060"/>
        <dbReference type="Rhea" id="RHEA-COMP:11605"/>
        <dbReference type="ChEBI" id="CHEBI:15377"/>
        <dbReference type="ChEBI" id="CHEBI:30013"/>
        <dbReference type="ChEBI" id="CHEBI:43474"/>
        <dbReference type="ChEBI" id="CHEBI:61977"/>
        <dbReference type="EC" id="3.1.3.16"/>
    </reaction>
</comment>
<accession>A0A182FSP8</accession>
<keyword evidence="7" id="KW-0472">Membrane</keyword>
<reference evidence="16 17" key="1">
    <citation type="journal article" date="2017" name="G3 (Bethesda)">
        <title>The Physical Genome Mapping of Anopheles albimanus Corrected Scaffold Misassemblies and Identified Interarm Rearrangements in Genus Anopheles.</title>
        <authorList>
            <person name="Artemov G.N."/>
            <person name="Peery A.N."/>
            <person name="Jiang X."/>
            <person name="Tu Z."/>
            <person name="Stegniy V.N."/>
            <person name="Sharakhova M.V."/>
            <person name="Sharakhov I.V."/>
        </authorList>
    </citation>
    <scope>NUCLEOTIDE SEQUENCE [LARGE SCALE GENOMIC DNA]</scope>
    <source>
        <strain evidence="16 17">ALBI9_A</strain>
    </source>
</reference>
<evidence type="ECO:0000256" key="7">
    <source>
        <dbReference type="ARBA" id="ARBA00023136"/>
    </source>
</evidence>
<evidence type="ECO:0000313" key="16">
    <source>
        <dbReference type="EnsemblMetazoa" id="AALB009578-PA"/>
    </source>
</evidence>
<protein>
    <recommendedName>
        <fullName evidence="10">Serine/threonine-protein phosphatase PGAM5, mitochondrial</fullName>
        <ecNumber evidence="3">3.1.3.16</ecNumber>
    </recommendedName>
    <alternativeName>
        <fullName evidence="12">Phosphoglycerate mutase family member 5 homolog</fullName>
    </alternativeName>
    <alternativeName>
        <fullName evidence="11">Serine/threonine-protein phosphatase Pgam5, mitochondrial</fullName>
    </alternativeName>
</protein>
<dbReference type="PANTHER" id="PTHR20935:SF0">
    <property type="entry name" value="SERINE_THREONINE-PROTEIN PHOSPHATASE PGAM5, MITOCHONDRIAL"/>
    <property type="match status" value="1"/>
</dbReference>
<feature type="compositionally biased region" description="Basic and acidic residues" evidence="15">
    <location>
        <begin position="77"/>
        <end position="88"/>
    </location>
</feature>
<dbReference type="Pfam" id="PF00300">
    <property type="entry name" value="His_Phos_1"/>
    <property type="match status" value="2"/>
</dbReference>
<evidence type="ECO:0000256" key="13">
    <source>
        <dbReference type="ARBA" id="ARBA00047761"/>
    </source>
</evidence>
<dbReference type="GO" id="GO:0005741">
    <property type="term" value="C:mitochondrial outer membrane"/>
    <property type="evidence" value="ECO:0007669"/>
    <property type="project" value="UniProtKB-SubCell"/>
</dbReference>
<dbReference type="Proteomes" id="UP000069272">
    <property type="component" value="Chromosome 2R"/>
</dbReference>
<evidence type="ECO:0000256" key="2">
    <source>
        <dbReference type="ARBA" id="ARBA00006717"/>
    </source>
</evidence>
<evidence type="ECO:0000256" key="14">
    <source>
        <dbReference type="ARBA" id="ARBA00048336"/>
    </source>
</evidence>
<keyword evidence="5" id="KW-0378">Hydrolase</keyword>
<evidence type="ECO:0000256" key="3">
    <source>
        <dbReference type="ARBA" id="ARBA00013081"/>
    </source>
</evidence>
<keyword evidence="17" id="KW-1185">Reference proteome</keyword>
<dbReference type="EnsemblMetazoa" id="AALB009578-RA">
    <property type="protein sequence ID" value="AALB009578-PA"/>
    <property type="gene ID" value="AALB009578"/>
</dbReference>
<evidence type="ECO:0000256" key="9">
    <source>
        <dbReference type="ARBA" id="ARBA00038605"/>
    </source>
</evidence>
<evidence type="ECO:0000256" key="11">
    <source>
        <dbReference type="ARBA" id="ARBA00040722"/>
    </source>
</evidence>
<keyword evidence="4" id="KW-1000">Mitochondrion outer membrane</keyword>
<evidence type="ECO:0000256" key="4">
    <source>
        <dbReference type="ARBA" id="ARBA00022787"/>
    </source>
</evidence>
<dbReference type="EC" id="3.1.3.16" evidence="3"/>
<name>A0A182FSP8_ANOAL</name>
<dbReference type="PANTHER" id="PTHR20935">
    <property type="entry name" value="PHOSPHOGLYCERATE MUTASE-RELATED"/>
    <property type="match status" value="1"/>
</dbReference>
<dbReference type="STRING" id="7167.A0A182FSP8"/>
<evidence type="ECO:0000256" key="15">
    <source>
        <dbReference type="SAM" id="MobiDB-lite"/>
    </source>
</evidence>
<evidence type="ECO:0000313" key="17">
    <source>
        <dbReference type="Proteomes" id="UP000069272"/>
    </source>
</evidence>
<dbReference type="VEuPathDB" id="VectorBase:AALB20_031791"/>
<dbReference type="VEuPathDB" id="VectorBase:AALB009578"/>
<dbReference type="AlphaFoldDB" id="A0A182FSP8"/>
<evidence type="ECO:0000256" key="6">
    <source>
        <dbReference type="ARBA" id="ARBA00023128"/>
    </source>
</evidence>
<dbReference type="SUPFAM" id="SSF53254">
    <property type="entry name" value="Phosphoglycerate mutase-like"/>
    <property type="match status" value="1"/>
</dbReference>
<evidence type="ECO:0000256" key="10">
    <source>
        <dbReference type="ARBA" id="ARBA00039765"/>
    </source>
</evidence>
<evidence type="ECO:0000256" key="12">
    <source>
        <dbReference type="ARBA" id="ARBA00042520"/>
    </source>
</evidence>
<evidence type="ECO:0000256" key="5">
    <source>
        <dbReference type="ARBA" id="ARBA00022801"/>
    </source>
</evidence>
<reference evidence="16" key="2">
    <citation type="submission" date="2022-08" db="UniProtKB">
        <authorList>
            <consortium name="EnsemblMetazoa"/>
        </authorList>
    </citation>
    <scope>IDENTIFICATION</scope>
    <source>
        <strain evidence="16">STECLA/ALBI9_A</strain>
    </source>
</reference>
<dbReference type="FunFam" id="3.40.50.1240:FF:000009">
    <property type="entry name" value="serine/threonine-protein phosphatase PGAM5, mitochondrial isoform X1"/>
    <property type="match status" value="1"/>
</dbReference>
<dbReference type="InterPro" id="IPR029033">
    <property type="entry name" value="His_PPase_superfam"/>
</dbReference>
<keyword evidence="6" id="KW-0496">Mitochondrion</keyword>
<proteinExistence type="inferred from homology"/>
<comment type="function">
    <text evidence="8">Displays phosphatase activity for serine/threonine residues, and dephosphorylates and activates Pk92B kinase. Has apparently no phosphoglycerate mutase activity.</text>
</comment>